<keyword evidence="2 8" id="KW-0963">Cytoplasm</keyword>
<dbReference type="RefSeq" id="WP_076365024.1">
    <property type="nucleotide sequence ID" value="NZ_FTMX01000001.1"/>
</dbReference>
<dbReference type="InterPro" id="IPR047089">
    <property type="entry name" value="Asp-tRNA-ligase_1_N"/>
</dbReference>
<keyword evidence="4 8" id="KW-0547">Nucleotide-binding</keyword>
<comment type="function">
    <text evidence="8">Catalyzes the attachment of L-aspartate to tRNA(Asp) in a two-step reaction: L-aspartate is first activated by ATP to form Asp-AMP and then transferred to the acceptor end of tRNA(Asp).</text>
</comment>
<comment type="catalytic activity">
    <reaction evidence="8">
        <text>tRNA(Asp) + L-aspartate + ATP = L-aspartyl-tRNA(Asp) + AMP + diphosphate</text>
        <dbReference type="Rhea" id="RHEA:19649"/>
        <dbReference type="Rhea" id="RHEA-COMP:9660"/>
        <dbReference type="Rhea" id="RHEA-COMP:9678"/>
        <dbReference type="ChEBI" id="CHEBI:29991"/>
        <dbReference type="ChEBI" id="CHEBI:30616"/>
        <dbReference type="ChEBI" id="CHEBI:33019"/>
        <dbReference type="ChEBI" id="CHEBI:78442"/>
        <dbReference type="ChEBI" id="CHEBI:78516"/>
        <dbReference type="ChEBI" id="CHEBI:456215"/>
        <dbReference type="EC" id="6.1.1.12"/>
    </reaction>
</comment>
<dbReference type="InterPro" id="IPR004364">
    <property type="entry name" value="Aa-tRNA-synt_II"/>
</dbReference>
<dbReference type="EMBL" id="FTMX01000001">
    <property type="protein sequence ID" value="SIQ20914.1"/>
    <property type="molecule type" value="Genomic_DNA"/>
</dbReference>
<dbReference type="Proteomes" id="UP000185829">
    <property type="component" value="Unassembled WGS sequence"/>
</dbReference>
<dbReference type="PANTHER" id="PTHR22594">
    <property type="entry name" value="ASPARTYL/LYSYL-TRNA SYNTHETASE"/>
    <property type="match status" value="1"/>
</dbReference>
<evidence type="ECO:0000256" key="2">
    <source>
        <dbReference type="ARBA" id="ARBA00022490"/>
    </source>
</evidence>
<dbReference type="Gene3D" id="3.30.930.10">
    <property type="entry name" value="Bira Bifunctional Protein, Domain 2"/>
    <property type="match status" value="1"/>
</dbReference>
<dbReference type="PROSITE" id="PS50862">
    <property type="entry name" value="AA_TRNA_LIGASE_II"/>
    <property type="match status" value="1"/>
</dbReference>
<dbReference type="GO" id="GO:0140096">
    <property type="term" value="F:catalytic activity, acting on a protein"/>
    <property type="evidence" value="ECO:0007669"/>
    <property type="project" value="UniProtKB-ARBA"/>
</dbReference>
<evidence type="ECO:0000256" key="6">
    <source>
        <dbReference type="ARBA" id="ARBA00022917"/>
    </source>
</evidence>
<feature type="region of interest" description="Aspartate" evidence="8">
    <location>
        <begin position="200"/>
        <end position="203"/>
    </location>
</feature>
<evidence type="ECO:0000256" key="1">
    <source>
        <dbReference type="ARBA" id="ARBA00006303"/>
    </source>
</evidence>
<protein>
    <recommendedName>
        <fullName evidence="8">Aspartate--tRNA ligase</fullName>
        <ecNumber evidence="8">6.1.1.12</ecNumber>
    </recommendedName>
    <alternativeName>
        <fullName evidence="8">Aspartyl-tRNA synthetase</fullName>
        <shortName evidence="8">AspRS</shortName>
    </alternativeName>
</protein>
<dbReference type="InterPro" id="IPR047090">
    <property type="entry name" value="AspRS_core"/>
</dbReference>
<dbReference type="NCBIfam" id="TIGR00459">
    <property type="entry name" value="aspS_bact"/>
    <property type="match status" value="1"/>
</dbReference>
<proteinExistence type="inferred from homology"/>
<dbReference type="GO" id="GO:0003676">
    <property type="term" value="F:nucleic acid binding"/>
    <property type="evidence" value="ECO:0007669"/>
    <property type="project" value="InterPro"/>
</dbReference>
<reference evidence="10 11" key="1">
    <citation type="submission" date="2017-01" db="EMBL/GenBank/DDBJ databases">
        <authorList>
            <person name="Varghese N."/>
            <person name="Submissions S."/>
        </authorList>
    </citation>
    <scope>NUCLEOTIDE SEQUENCE [LARGE SCALE GENOMIC DNA]</scope>
    <source>
        <strain evidence="10 11">RUG2-6</strain>
    </source>
</reference>
<evidence type="ECO:0000256" key="8">
    <source>
        <dbReference type="HAMAP-Rule" id="MF_00044"/>
    </source>
</evidence>
<dbReference type="GO" id="GO:0016740">
    <property type="term" value="F:transferase activity"/>
    <property type="evidence" value="ECO:0007669"/>
    <property type="project" value="UniProtKB-ARBA"/>
</dbReference>
<feature type="binding site" evidence="8">
    <location>
        <position position="222"/>
    </location>
    <ligand>
        <name>L-aspartate</name>
        <dbReference type="ChEBI" id="CHEBI:29991"/>
    </ligand>
</feature>
<comment type="caution">
    <text evidence="8">Lacks conserved residue(s) required for the propagation of feature annotation.</text>
</comment>
<evidence type="ECO:0000256" key="3">
    <source>
        <dbReference type="ARBA" id="ARBA00022598"/>
    </source>
</evidence>
<comment type="subcellular location">
    <subcellularLocation>
        <location evidence="8">Cytoplasm</location>
    </subcellularLocation>
</comment>
<evidence type="ECO:0000313" key="11">
    <source>
        <dbReference type="Proteomes" id="UP000185829"/>
    </source>
</evidence>
<keyword evidence="3 8" id="KW-0436">Ligase</keyword>
<dbReference type="NCBIfam" id="NF001750">
    <property type="entry name" value="PRK00476.1"/>
    <property type="match status" value="1"/>
</dbReference>
<evidence type="ECO:0000256" key="4">
    <source>
        <dbReference type="ARBA" id="ARBA00022741"/>
    </source>
</evidence>
<dbReference type="Gene3D" id="3.30.1360.30">
    <property type="entry name" value="GAD-like domain"/>
    <property type="match status" value="1"/>
</dbReference>
<dbReference type="SUPFAM" id="SSF55681">
    <property type="entry name" value="Class II aaRS and biotin synthetases"/>
    <property type="match status" value="1"/>
</dbReference>
<feature type="binding site" evidence="8">
    <location>
        <position position="483"/>
    </location>
    <ligand>
        <name>ATP</name>
        <dbReference type="ChEBI" id="CHEBI:30616"/>
    </ligand>
</feature>
<keyword evidence="6 8" id="KW-0648">Protein biosynthesis</keyword>
<gene>
    <name evidence="8" type="primary">aspS</name>
    <name evidence="10" type="ORF">SAMN05878482_101645</name>
</gene>
<feature type="binding site" evidence="8">
    <location>
        <position position="490"/>
    </location>
    <ligand>
        <name>L-aspartate</name>
        <dbReference type="ChEBI" id="CHEBI:29991"/>
    </ligand>
</feature>
<evidence type="ECO:0000256" key="5">
    <source>
        <dbReference type="ARBA" id="ARBA00022840"/>
    </source>
</evidence>
<dbReference type="GO" id="GO:0006422">
    <property type="term" value="P:aspartyl-tRNA aminoacylation"/>
    <property type="evidence" value="ECO:0007669"/>
    <property type="project" value="UniProtKB-UniRule"/>
</dbReference>
<feature type="domain" description="Aminoacyl-transfer RNA synthetases class-II family profile" evidence="9">
    <location>
        <begin position="143"/>
        <end position="556"/>
    </location>
</feature>
<feature type="binding site" evidence="8">
    <location>
        <begin position="222"/>
        <end position="224"/>
    </location>
    <ligand>
        <name>ATP</name>
        <dbReference type="ChEBI" id="CHEBI:30616"/>
    </ligand>
</feature>
<evidence type="ECO:0000259" key="9">
    <source>
        <dbReference type="PROSITE" id="PS50862"/>
    </source>
</evidence>
<dbReference type="CDD" id="cd00777">
    <property type="entry name" value="AspRS_core"/>
    <property type="match status" value="1"/>
</dbReference>
<name>A0A9X8WHN1_9BACI</name>
<dbReference type="InterPro" id="IPR004365">
    <property type="entry name" value="NA-bd_OB_tRNA"/>
</dbReference>
<dbReference type="AlphaFoldDB" id="A0A9X8WHN1"/>
<dbReference type="Pfam" id="PF02938">
    <property type="entry name" value="GAD"/>
    <property type="match status" value="1"/>
</dbReference>
<dbReference type="Pfam" id="PF00152">
    <property type="entry name" value="tRNA-synt_2"/>
    <property type="match status" value="1"/>
</dbReference>
<dbReference type="SUPFAM" id="SSF55261">
    <property type="entry name" value="GAD domain-like"/>
    <property type="match status" value="1"/>
</dbReference>
<accession>A0A9X8WHN1</accession>
<dbReference type="GO" id="GO:0005524">
    <property type="term" value="F:ATP binding"/>
    <property type="evidence" value="ECO:0007669"/>
    <property type="project" value="UniProtKB-UniRule"/>
</dbReference>
<keyword evidence="5 8" id="KW-0067">ATP-binding</keyword>
<dbReference type="GO" id="GO:0005737">
    <property type="term" value="C:cytoplasm"/>
    <property type="evidence" value="ECO:0007669"/>
    <property type="project" value="UniProtKB-SubCell"/>
</dbReference>
<dbReference type="InterPro" id="IPR004115">
    <property type="entry name" value="GAD-like_sf"/>
</dbReference>
<dbReference type="CDD" id="cd04317">
    <property type="entry name" value="EcAspRS_like_N"/>
    <property type="match status" value="1"/>
</dbReference>
<comment type="similarity">
    <text evidence="1 8">Belongs to the class-II aminoacyl-tRNA synthetase family. Type 1 subfamily.</text>
</comment>
<dbReference type="InterPro" id="IPR004524">
    <property type="entry name" value="Asp-tRNA-ligase_1"/>
</dbReference>
<dbReference type="Pfam" id="PF01336">
    <property type="entry name" value="tRNA_anti-codon"/>
    <property type="match status" value="1"/>
</dbReference>
<keyword evidence="7 8" id="KW-0030">Aminoacyl-tRNA synthetase</keyword>
<comment type="subunit">
    <text evidence="8">Homodimer.</text>
</comment>
<dbReference type="InterPro" id="IPR002312">
    <property type="entry name" value="Asp/Asn-tRNA-synth_IIb"/>
</dbReference>
<dbReference type="HAMAP" id="MF_00044">
    <property type="entry name" value="Asp_tRNA_synth_type1"/>
    <property type="match status" value="1"/>
</dbReference>
<dbReference type="Gene3D" id="2.40.50.140">
    <property type="entry name" value="Nucleic acid-binding proteins"/>
    <property type="match status" value="1"/>
</dbReference>
<dbReference type="InterPro" id="IPR029351">
    <property type="entry name" value="GAD_dom"/>
</dbReference>
<feature type="binding site" evidence="8">
    <location>
        <begin position="535"/>
        <end position="538"/>
    </location>
    <ligand>
        <name>ATP</name>
        <dbReference type="ChEBI" id="CHEBI:30616"/>
    </ligand>
</feature>
<comment type="caution">
    <text evidence="10">The sequence shown here is derived from an EMBL/GenBank/DDBJ whole genome shotgun (WGS) entry which is preliminary data.</text>
</comment>
<dbReference type="PANTHER" id="PTHR22594:SF5">
    <property type="entry name" value="ASPARTATE--TRNA LIGASE, MITOCHONDRIAL"/>
    <property type="match status" value="1"/>
</dbReference>
<dbReference type="EC" id="6.1.1.12" evidence="8"/>
<evidence type="ECO:0000313" key="10">
    <source>
        <dbReference type="EMBL" id="SIQ20914.1"/>
    </source>
</evidence>
<feature type="binding site" evidence="8">
    <location>
        <position position="176"/>
    </location>
    <ligand>
        <name>L-aspartate</name>
        <dbReference type="ChEBI" id="CHEBI:29991"/>
    </ligand>
</feature>
<dbReference type="InterPro" id="IPR045864">
    <property type="entry name" value="aa-tRNA-synth_II/BPL/LPL"/>
</dbReference>
<organism evidence="10 11">
    <name type="scientific">Peribacillus simplex</name>
    <dbReference type="NCBI Taxonomy" id="1478"/>
    <lineage>
        <taxon>Bacteria</taxon>
        <taxon>Bacillati</taxon>
        <taxon>Bacillota</taxon>
        <taxon>Bacilli</taxon>
        <taxon>Bacillales</taxon>
        <taxon>Bacillaceae</taxon>
        <taxon>Peribacillus</taxon>
    </lineage>
</organism>
<feature type="binding site" evidence="8">
    <location>
        <position position="231"/>
    </location>
    <ligand>
        <name>ATP</name>
        <dbReference type="ChEBI" id="CHEBI:30616"/>
    </ligand>
</feature>
<evidence type="ECO:0000256" key="7">
    <source>
        <dbReference type="ARBA" id="ARBA00023146"/>
    </source>
</evidence>
<dbReference type="InterPro" id="IPR006195">
    <property type="entry name" value="aa-tRNA-synth_II"/>
</dbReference>
<feature type="binding site" evidence="8">
    <location>
        <position position="449"/>
    </location>
    <ligand>
        <name>L-aspartate</name>
        <dbReference type="ChEBI" id="CHEBI:29991"/>
    </ligand>
</feature>
<dbReference type="PRINTS" id="PR01042">
    <property type="entry name" value="TRNASYNTHASP"/>
</dbReference>
<dbReference type="InterPro" id="IPR012340">
    <property type="entry name" value="NA-bd_OB-fold"/>
</dbReference>
<dbReference type="SUPFAM" id="SSF50249">
    <property type="entry name" value="Nucleic acid-binding proteins"/>
    <property type="match status" value="1"/>
</dbReference>
<sequence>MFGRTYFNGEVTEAAIGEKVTLKGWVQKRRDLGGVIFIDLRDRSGVVQVVFNPDISAEALATAEKIRNEYVLDIQGTVIKRDEANFNPNVTTGTVEVQAENVTILNEAKTPPFIIDERTDVSEDIRLKYRYLDLRRPAMFETLKMRNQTTKAIRDYLDGEGFLDIETPILTKSTPEGARDYLVPSRVHEGEFYALPQSPQIFKQLLMVSGFERYYQIARCFRDEDLRADRQPEFTQIDIETSFMSQEDIINTAENMMAKVMKDVKGLDVTLPFPRMTYNEAMSRYGSDKPDTRFGMELKDVSEIVKDSDFKVFTGAVANGGQVKAIVVKDGNADYSRKDIDALAEFAAIYGAKGLAWLKVEEDGVKGPIAKFFAEDQEQLVSALEAEVGDLILFVADKKGIVADALGALRNKLGKERGLIDQSKFNFLWVTDWPLFEYDEEEGRYYAAHHPFTMPFREDMDKLESDPASVRAQAYDLVLNGYELGGGSLRIFERDVQEKMFKVLGFSEEEANAQFGFLMDAFEYGTPPHGGIALGLDRMVMLLAGRTNLRDTIAFPKTASASDLLVDAPSTVSDKQLAELNLRLAALKK</sequence>
<dbReference type="GO" id="GO:0004815">
    <property type="term" value="F:aspartate-tRNA ligase activity"/>
    <property type="evidence" value="ECO:0007669"/>
    <property type="project" value="UniProtKB-UniRule"/>
</dbReference>